<feature type="binding site" evidence="9">
    <location>
        <position position="212"/>
    </location>
    <ligand>
        <name>alpha-D-glucose 1-phosphate</name>
        <dbReference type="ChEBI" id="CHEBI:58601"/>
    </ligand>
</feature>
<evidence type="ECO:0000256" key="3">
    <source>
        <dbReference type="ARBA" id="ARBA00022679"/>
    </source>
</evidence>
<comment type="function">
    <text evidence="9">Involved in the biosynthesis of ADP-glucose, a building block required for the elongation reactions to produce glycogen. Catalyzes the reaction between ATP and alpha-D-glucose 1-phosphate (G1P) to produce pyrophosphate and ADP-Glc.</text>
</comment>
<dbReference type="CDD" id="cd04651">
    <property type="entry name" value="LbH_G1P_AT_C"/>
    <property type="match status" value="1"/>
</dbReference>
<evidence type="ECO:0000256" key="7">
    <source>
        <dbReference type="ARBA" id="ARBA00023056"/>
    </source>
</evidence>
<evidence type="ECO:0000259" key="10">
    <source>
        <dbReference type="Pfam" id="PF00483"/>
    </source>
</evidence>
<feature type="binding site" evidence="9">
    <location>
        <position position="179"/>
    </location>
    <ligand>
        <name>alpha-D-glucose 1-phosphate</name>
        <dbReference type="ChEBI" id="CHEBI:58601"/>
    </ligand>
</feature>
<dbReference type="NCBIfam" id="TIGR02091">
    <property type="entry name" value="glgC"/>
    <property type="match status" value="1"/>
</dbReference>
<keyword evidence="7 9" id="KW-0320">Glycogen biosynthesis</keyword>
<feature type="domain" description="Glucose-1-phosphate adenylyltransferase/Bifunctional protein GlmU-like C-terminal hexapeptide" evidence="11">
    <location>
        <begin position="314"/>
        <end position="417"/>
    </location>
</feature>
<dbReference type="Proteomes" id="UP000288794">
    <property type="component" value="Unassembled WGS sequence"/>
</dbReference>
<dbReference type="EC" id="2.7.7.27" evidence="9"/>
<comment type="caution">
    <text evidence="12">The sequence shown here is derived from an EMBL/GenBank/DDBJ whole genome shotgun (WGS) entry which is preliminary data.</text>
</comment>
<evidence type="ECO:0000256" key="8">
    <source>
        <dbReference type="ARBA" id="ARBA00023277"/>
    </source>
</evidence>
<sequence>MVKIERADRLMLARQLPAQTVALILAGGRGSRLQDLTAKRAKPAVHFGGKFRIIDFALSNCLNSGIRRVGVITQYQSHTLVQHIQRGWSFFNEEMNEFVDLLPAQQRFSTESWYRGTADAVTQNLDIIRRYNAQYIVILAGDHIYKMDYSRMLLDHVSNNAKCTIACLPVPVAEAFAFGVMAVDNDNRVIDFVEKPANPPTMPGDDSQALASMGIYIFNADYLYQLLEEDLQQPNSQHDFGKDLLPKIVASQEAWAHSFNLSCVQSDDTAPPYWRDVGTLEAYWRANLDLASVTPELDMYDHEWPIRTHMEQLPPAKFVQDRSGSHGMTMNSLVSGGCIISGSVVVHSVLFPRVRVNSFCNIDSSVLLPDVVIGRSCRLRRCVIDRACNIPEGMVIGENPDEDSRRFHRSEEGIVLVTRAMLARLASIAG</sequence>
<comment type="subunit">
    <text evidence="9">Homotetramer.</text>
</comment>
<name>A0A443IEC6_9GAMM</name>
<dbReference type="Pfam" id="PF24894">
    <property type="entry name" value="Hexapep_GlmU"/>
    <property type="match status" value="1"/>
</dbReference>
<dbReference type="RefSeq" id="WP_128177033.1">
    <property type="nucleotide sequence ID" value="NZ_CP071409.1"/>
</dbReference>
<proteinExistence type="inferred from homology"/>
<dbReference type="NCBIfam" id="NF002023">
    <property type="entry name" value="PRK00844.1"/>
    <property type="match status" value="1"/>
</dbReference>
<dbReference type="PROSITE" id="PS00808">
    <property type="entry name" value="ADP_GLC_PYROPHOSPH_1"/>
    <property type="match status" value="1"/>
</dbReference>
<organism evidence="12 13">
    <name type="scientific">[Pantoea] beijingensis</name>
    <dbReference type="NCBI Taxonomy" id="1324864"/>
    <lineage>
        <taxon>Bacteria</taxon>
        <taxon>Pseudomonadati</taxon>
        <taxon>Pseudomonadota</taxon>
        <taxon>Gammaproteobacteria</taxon>
        <taxon>Enterobacterales</taxon>
        <taxon>Erwiniaceae</taxon>
        <taxon>Erwinia</taxon>
    </lineage>
</organism>
<evidence type="ECO:0000256" key="4">
    <source>
        <dbReference type="ARBA" id="ARBA00022695"/>
    </source>
</evidence>
<evidence type="ECO:0000256" key="2">
    <source>
        <dbReference type="ARBA" id="ARBA00022600"/>
    </source>
</evidence>
<evidence type="ECO:0000259" key="11">
    <source>
        <dbReference type="Pfam" id="PF24894"/>
    </source>
</evidence>
<dbReference type="CDD" id="cd02508">
    <property type="entry name" value="ADP_Glucose_PP"/>
    <property type="match status" value="1"/>
</dbReference>
<dbReference type="InterPro" id="IPR011004">
    <property type="entry name" value="Trimer_LpxA-like_sf"/>
</dbReference>
<gene>
    <name evidence="9 12" type="primary">glgC</name>
    <name evidence="12" type="ORF">ED28_08530</name>
</gene>
<evidence type="ECO:0000313" key="12">
    <source>
        <dbReference type="EMBL" id="RWR02417.1"/>
    </source>
</evidence>
<keyword evidence="6 9" id="KW-0067">ATP-binding</keyword>
<dbReference type="GO" id="GO:0005978">
    <property type="term" value="P:glycogen biosynthetic process"/>
    <property type="evidence" value="ECO:0007669"/>
    <property type="project" value="UniProtKB-UniRule"/>
</dbReference>
<comment type="pathway">
    <text evidence="9">Glycan biosynthesis; glycogen biosynthesis.</text>
</comment>
<feature type="site" description="Could play a key role in the communication between the regulatory and the substrate sites" evidence="9">
    <location>
        <position position="113"/>
    </location>
</feature>
<feature type="site" description="Could play a key role in the communication between the regulatory and the substrate sites" evidence="9">
    <location>
        <position position="74"/>
    </location>
</feature>
<keyword evidence="4 9" id="KW-0548">Nucleotidyltransferase</keyword>
<keyword evidence="8 9" id="KW-0119">Carbohydrate metabolism</keyword>
<dbReference type="NCBIfam" id="NF001947">
    <property type="entry name" value="PRK00725.1"/>
    <property type="match status" value="1"/>
</dbReference>
<accession>A0A443IEC6</accession>
<dbReference type="Pfam" id="PF00483">
    <property type="entry name" value="NTP_transferase"/>
    <property type="match status" value="1"/>
</dbReference>
<dbReference type="PANTHER" id="PTHR43523:SF2">
    <property type="entry name" value="GLUCOSE-1-PHOSPHATE ADENYLYLTRANSFERASE"/>
    <property type="match status" value="1"/>
</dbReference>
<dbReference type="InterPro" id="IPR029044">
    <property type="entry name" value="Nucleotide-diphossugar_trans"/>
</dbReference>
<dbReference type="InterPro" id="IPR056818">
    <property type="entry name" value="GlmU/GlgC-like_hexapep"/>
</dbReference>
<dbReference type="EMBL" id="JMEE01000023">
    <property type="protein sequence ID" value="RWR02417.1"/>
    <property type="molecule type" value="Genomic_DNA"/>
</dbReference>
<evidence type="ECO:0000256" key="1">
    <source>
        <dbReference type="ARBA" id="ARBA00010443"/>
    </source>
</evidence>
<dbReference type="GO" id="GO:0005524">
    <property type="term" value="F:ATP binding"/>
    <property type="evidence" value="ECO:0007669"/>
    <property type="project" value="UniProtKB-KW"/>
</dbReference>
<keyword evidence="5 9" id="KW-0547">Nucleotide-binding</keyword>
<reference evidence="12 13" key="1">
    <citation type="submission" date="2014-04" db="EMBL/GenBank/DDBJ databases">
        <title>Draft genome sequence of Pantoea beijingensis strain LMG 27579, an emerging pathogen to Pleurotus eryngii with potential industrial application.</title>
        <authorList>
            <person name="Xu F."/>
            <person name="Liu Y."/>
            <person name="Wang S."/>
            <person name="Yin Y."/>
            <person name="Ma Y."/>
            <person name="Zhao S."/>
            <person name="Rong C."/>
        </authorList>
    </citation>
    <scope>NUCLEOTIDE SEQUENCE [LARGE SCALE GENOMIC DNA]</scope>
    <source>
        <strain evidence="12 13">LMG 27579</strain>
    </source>
</reference>
<keyword evidence="13" id="KW-1185">Reference proteome</keyword>
<dbReference type="Gene3D" id="2.160.10.10">
    <property type="entry name" value="Hexapeptide repeat proteins"/>
    <property type="match status" value="1"/>
</dbReference>
<dbReference type="InterPro" id="IPR011831">
    <property type="entry name" value="ADP-Glc_PPase"/>
</dbReference>
<dbReference type="FunFam" id="3.90.550.10:FF:000014">
    <property type="entry name" value="Glucose-1-phosphate adenylyltransferase"/>
    <property type="match status" value="1"/>
</dbReference>
<dbReference type="GO" id="GO:0008878">
    <property type="term" value="F:glucose-1-phosphate adenylyltransferase activity"/>
    <property type="evidence" value="ECO:0007669"/>
    <property type="project" value="UniProtKB-UniRule"/>
</dbReference>
<dbReference type="HAMAP" id="MF_00624">
    <property type="entry name" value="GlgC"/>
    <property type="match status" value="1"/>
</dbReference>
<dbReference type="AlphaFoldDB" id="A0A443IEC6"/>
<dbReference type="Gene3D" id="3.90.550.10">
    <property type="entry name" value="Spore Coat Polysaccharide Biosynthesis Protein SpsA, Chain A"/>
    <property type="match status" value="1"/>
</dbReference>
<feature type="binding site" evidence="9">
    <location>
        <begin position="194"/>
        <end position="195"/>
    </location>
    <ligand>
        <name>alpha-D-glucose 1-phosphate</name>
        <dbReference type="ChEBI" id="CHEBI:58601"/>
    </ligand>
</feature>
<evidence type="ECO:0000313" key="13">
    <source>
        <dbReference type="Proteomes" id="UP000288794"/>
    </source>
</evidence>
<dbReference type="SUPFAM" id="SSF51161">
    <property type="entry name" value="Trimeric LpxA-like enzymes"/>
    <property type="match status" value="1"/>
</dbReference>
<dbReference type="SUPFAM" id="SSF53448">
    <property type="entry name" value="Nucleotide-diphospho-sugar transferases"/>
    <property type="match status" value="1"/>
</dbReference>
<evidence type="ECO:0000256" key="9">
    <source>
        <dbReference type="HAMAP-Rule" id="MF_00624"/>
    </source>
</evidence>
<feature type="binding site" evidence="9">
    <location>
        <position position="114"/>
    </location>
    <ligand>
        <name>alpha-D-glucose 1-phosphate</name>
        <dbReference type="ChEBI" id="CHEBI:58601"/>
    </ligand>
</feature>
<dbReference type="InterPro" id="IPR023049">
    <property type="entry name" value="GlgC_bac"/>
</dbReference>
<keyword evidence="3 9" id="KW-0808">Transferase</keyword>
<dbReference type="InterPro" id="IPR005835">
    <property type="entry name" value="NTP_transferase_dom"/>
</dbReference>
<dbReference type="PROSITE" id="PS00810">
    <property type="entry name" value="ADP_GLC_PYROPHOSPH_3"/>
    <property type="match status" value="1"/>
</dbReference>
<dbReference type="PANTHER" id="PTHR43523">
    <property type="entry name" value="GLUCOSE-1-PHOSPHATE ADENYLYLTRANSFERASE-RELATED"/>
    <property type="match status" value="1"/>
</dbReference>
<evidence type="ECO:0000256" key="5">
    <source>
        <dbReference type="ARBA" id="ARBA00022741"/>
    </source>
</evidence>
<protein>
    <recommendedName>
        <fullName evidence="9">Glucose-1-phosphate adenylyltransferase</fullName>
        <ecNumber evidence="9">2.7.7.27</ecNumber>
    </recommendedName>
    <alternativeName>
        <fullName evidence="9">ADP-glucose pyrophosphorylase</fullName>
        <shortName evidence="9">ADPGlc PPase</shortName>
    </alternativeName>
    <alternativeName>
        <fullName evidence="9">ADP-glucose synthase</fullName>
    </alternativeName>
</protein>
<keyword evidence="2 9" id="KW-0321">Glycogen metabolism</keyword>
<dbReference type="InterPro" id="IPR005836">
    <property type="entry name" value="ADP_Glu_pyroP_CS"/>
</dbReference>
<comment type="catalytic activity">
    <reaction evidence="9">
        <text>alpha-D-glucose 1-phosphate + ATP + H(+) = ADP-alpha-D-glucose + diphosphate</text>
        <dbReference type="Rhea" id="RHEA:12120"/>
        <dbReference type="ChEBI" id="CHEBI:15378"/>
        <dbReference type="ChEBI" id="CHEBI:30616"/>
        <dbReference type="ChEBI" id="CHEBI:33019"/>
        <dbReference type="ChEBI" id="CHEBI:57498"/>
        <dbReference type="ChEBI" id="CHEBI:58601"/>
        <dbReference type="EC" id="2.7.7.27"/>
    </reaction>
</comment>
<feature type="domain" description="Nucleotidyl transferase" evidence="10">
    <location>
        <begin position="22"/>
        <end position="291"/>
    </location>
</feature>
<comment type="similarity">
    <text evidence="1 9">Belongs to the bacterial/plant glucose-1-phosphate adenylyltransferase family.</text>
</comment>
<evidence type="ECO:0000256" key="6">
    <source>
        <dbReference type="ARBA" id="ARBA00022840"/>
    </source>
</evidence>
<dbReference type="UniPathway" id="UPA00164"/>
<dbReference type="PROSITE" id="PS00809">
    <property type="entry name" value="ADP_GLC_PYROPHOSPH_2"/>
    <property type="match status" value="1"/>
</dbReference>